<evidence type="ECO:0000256" key="2">
    <source>
        <dbReference type="PROSITE-ProRule" id="PRU00169"/>
    </source>
</evidence>
<protein>
    <submittedName>
        <fullName evidence="4">Response regulator receiver protein</fullName>
    </submittedName>
</protein>
<dbReference type="SMART" id="SM00448">
    <property type="entry name" value="REC"/>
    <property type="match status" value="1"/>
</dbReference>
<dbReference type="PANTHER" id="PTHR43156:SF2">
    <property type="entry name" value="STAGE II SPORULATION PROTEIN E"/>
    <property type="match status" value="1"/>
</dbReference>
<dbReference type="PANTHER" id="PTHR43156">
    <property type="entry name" value="STAGE II SPORULATION PROTEIN E-RELATED"/>
    <property type="match status" value="1"/>
</dbReference>
<evidence type="ECO:0000313" key="4">
    <source>
        <dbReference type="EMBL" id="GAK51166.1"/>
    </source>
</evidence>
<dbReference type="InterPro" id="IPR052016">
    <property type="entry name" value="Bact_Sigma-Reg"/>
</dbReference>
<evidence type="ECO:0000313" key="5">
    <source>
        <dbReference type="Proteomes" id="UP000030700"/>
    </source>
</evidence>
<reference evidence="4" key="1">
    <citation type="journal article" date="2015" name="PeerJ">
        <title>First genomic representation of candidate bacterial phylum KSB3 points to enhanced environmental sensing as a trigger of wastewater bulking.</title>
        <authorList>
            <person name="Sekiguchi Y."/>
            <person name="Ohashi A."/>
            <person name="Parks D.H."/>
            <person name="Yamauchi T."/>
            <person name="Tyson G.W."/>
            <person name="Hugenholtz P."/>
        </authorList>
    </citation>
    <scope>NUCLEOTIDE SEQUENCE [LARGE SCALE GENOMIC DNA]</scope>
</reference>
<feature type="domain" description="Response regulatory" evidence="3">
    <location>
        <begin position="5"/>
        <end position="121"/>
    </location>
</feature>
<keyword evidence="1" id="KW-0378">Hydrolase</keyword>
<keyword evidence="5" id="KW-1185">Reference proteome</keyword>
<dbReference type="Pfam" id="PF00072">
    <property type="entry name" value="Response_reg"/>
    <property type="match status" value="1"/>
</dbReference>
<dbReference type="InterPro" id="IPR029016">
    <property type="entry name" value="GAF-like_dom_sf"/>
</dbReference>
<proteinExistence type="predicted"/>
<dbReference type="SUPFAM" id="SSF52172">
    <property type="entry name" value="CheY-like"/>
    <property type="match status" value="1"/>
</dbReference>
<dbReference type="GO" id="GO:0000160">
    <property type="term" value="P:phosphorelay signal transduction system"/>
    <property type="evidence" value="ECO:0007669"/>
    <property type="project" value="InterPro"/>
</dbReference>
<dbReference type="GO" id="GO:0016791">
    <property type="term" value="F:phosphatase activity"/>
    <property type="evidence" value="ECO:0007669"/>
    <property type="project" value="TreeGrafter"/>
</dbReference>
<dbReference type="InterPro" id="IPR036457">
    <property type="entry name" value="PPM-type-like_dom_sf"/>
</dbReference>
<organism evidence="4">
    <name type="scientific">Candidatus Moduliflexus flocculans</name>
    <dbReference type="NCBI Taxonomy" id="1499966"/>
    <lineage>
        <taxon>Bacteria</taxon>
        <taxon>Candidatus Moduliflexota</taxon>
        <taxon>Candidatus Moduliflexia</taxon>
        <taxon>Candidatus Moduliflexales</taxon>
        <taxon>Candidatus Moduliflexaceae</taxon>
    </lineage>
</organism>
<dbReference type="InterPro" id="IPR001932">
    <property type="entry name" value="PPM-type_phosphatase-like_dom"/>
</dbReference>
<feature type="modified residue" description="4-aspartylphosphate" evidence="2">
    <location>
        <position position="54"/>
    </location>
</feature>
<name>A0A081BLA0_9BACT</name>
<dbReference type="SUPFAM" id="SSF55781">
    <property type="entry name" value="GAF domain-like"/>
    <property type="match status" value="1"/>
</dbReference>
<dbReference type="AlphaFoldDB" id="A0A081BLA0"/>
<dbReference type="Gene3D" id="3.60.40.10">
    <property type="entry name" value="PPM-type phosphatase domain"/>
    <property type="match status" value="1"/>
</dbReference>
<dbReference type="Gene3D" id="3.30.450.40">
    <property type="match status" value="1"/>
</dbReference>
<dbReference type="SMART" id="SM00331">
    <property type="entry name" value="PP2C_SIG"/>
    <property type="match status" value="1"/>
</dbReference>
<dbReference type="HOGENOM" id="CLU_483716_0_0_0"/>
<dbReference type="Proteomes" id="UP000030700">
    <property type="component" value="Unassembled WGS sequence"/>
</dbReference>
<dbReference type="PROSITE" id="PS50110">
    <property type="entry name" value="RESPONSE_REGULATORY"/>
    <property type="match status" value="1"/>
</dbReference>
<dbReference type="InterPro" id="IPR011006">
    <property type="entry name" value="CheY-like_superfamily"/>
</dbReference>
<sequence length="566" mass="63855">MNRKKILIADDSPTVVDMLTYMFSHLPCEVIAAADGVEAMKLTYSEHPDLILLDILMPNMNGYQVCRLLKDDERTKQIPVVMLTAKDQQSDRFWGMATGADDYIVKDFEDTLLVATVERFLQQETPPVGAMANRAQQEVSTVDVLSHANNLLDRQLFQSTIVNHINQLARSIQDFEETIISVFELLSRILAFQIGAISVLDTKGAQLRLYIYITHTVSPHMVEQVKSLVLKDFSRTFSVKNIETFLLHGLIDDEMEAELLSICENSLIGRNTKIGTMALGDARKGRFSDDDHETFRIASTEVAVVLDNARLYDDNARIHAELERELRRAYDIQTLMLPQENPMQELLTIEATSIPAKDVGGDYYDFYRLNAHQLLVAIGDVTGKGVPAALLMAMIKTALQVRIELTQDVREIMASLNKLVCGQASKQHMTLFLGVLDVSRQTITYCNAGHNFPMLVSRQPRTLTYLEGTALPLGFQPEAVYAAHTAEFGAEDLFFFYSDGIVESRNAHNELYGYPRLEQLLLAHCEEDVLTIYLKLLEQMEAFCHETPQDDDMTMVFLRKIADQVA</sequence>
<accession>A0A081BLA0</accession>
<evidence type="ECO:0000256" key="1">
    <source>
        <dbReference type="ARBA" id="ARBA00022801"/>
    </source>
</evidence>
<gene>
    <name evidence="4" type="ORF">U14_02408</name>
</gene>
<dbReference type="EMBL" id="DF820457">
    <property type="protein sequence ID" value="GAK51166.1"/>
    <property type="molecule type" value="Genomic_DNA"/>
</dbReference>
<dbReference type="STRING" id="1499966.U14_02408"/>
<dbReference type="Pfam" id="PF07228">
    <property type="entry name" value="SpoIIE"/>
    <property type="match status" value="1"/>
</dbReference>
<keyword evidence="2" id="KW-0597">Phosphoprotein</keyword>
<evidence type="ECO:0000259" key="3">
    <source>
        <dbReference type="PROSITE" id="PS50110"/>
    </source>
</evidence>
<dbReference type="InterPro" id="IPR001789">
    <property type="entry name" value="Sig_transdc_resp-reg_receiver"/>
</dbReference>
<dbReference type="Gene3D" id="3.40.50.2300">
    <property type="match status" value="1"/>
</dbReference>